<dbReference type="SUPFAM" id="SSF117281">
    <property type="entry name" value="Kelch motif"/>
    <property type="match status" value="1"/>
</dbReference>
<reference evidence="5 6" key="1">
    <citation type="submission" date="2022-11" db="EMBL/GenBank/DDBJ databases">
        <title>Mucor velutinosus strain NIH1002 WGS.</title>
        <authorList>
            <person name="Subramanian P."/>
            <person name="Mullikin J.C."/>
            <person name="Segre J.A."/>
            <person name="Zelazny A.M."/>
        </authorList>
    </citation>
    <scope>NUCLEOTIDE SEQUENCE [LARGE SCALE GENOMIC DNA]</scope>
    <source>
        <strain evidence="5 6">NIH1002</strain>
    </source>
</reference>
<dbReference type="PANTHER" id="PTHR43503:SF2">
    <property type="entry name" value="NEGATIVE REGULATOR OF SPORULATION MDS3-RELATED"/>
    <property type="match status" value="1"/>
</dbReference>
<dbReference type="Pfam" id="PF24681">
    <property type="entry name" value="Kelch_KLHDC2_KLHL20_DRC7"/>
    <property type="match status" value="1"/>
</dbReference>
<dbReference type="InterPro" id="IPR015915">
    <property type="entry name" value="Kelch-typ_b-propeller"/>
</dbReference>
<keyword evidence="1" id="KW-0880">Kelch repeat</keyword>
<dbReference type="EMBL" id="JASEJX010000004">
    <property type="protein sequence ID" value="KAK4521297.1"/>
    <property type="molecule type" value="Genomic_DNA"/>
</dbReference>
<dbReference type="Pfam" id="PF00651">
    <property type="entry name" value="BTB"/>
    <property type="match status" value="1"/>
</dbReference>
<dbReference type="GO" id="GO:0045454">
    <property type="term" value="P:cell redox homeostasis"/>
    <property type="evidence" value="ECO:0007669"/>
    <property type="project" value="TreeGrafter"/>
</dbReference>
<evidence type="ECO:0000259" key="4">
    <source>
        <dbReference type="Pfam" id="PF00651"/>
    </source>
</evidence>
<comment type="caution">
    <text evidence="5">The sequence shown here is derived from an EMBL/GenBank/DDBJ whole genome shotgun (WGS) entry which is preliminary data.</text>
</comment>
<dbReference type="InterPro" id="IPR000210">
    <property type="entry name" value="BTB/POZ_dom"/>
</dbReference>
<keyword evidence="6" id="KW-1185">Reference proteome</keyword>
<name>A0AAN7DQ03_9FUNG</name>
<evidence type="ECO:0000256" key="1">
    <source>
        <dbReference type="ARBA" id="ARBA00022441"/>
    </source>
</evidence>
<sequence>MAPNIASMNNSNSCSAMGRQSIADLTTSIKSTKGDIPPPLVGASTTIIGDNIYVFGGRVASTRQMTNHLYILHLPTLVWVRHIAPPDSASAPVPRYFHSASTYLDRYIVVFGGMGNTAGNKRARQLQQQQQQQQQQHHMSNGDEQLSAMDDVSMFDIDTMCWIEINVLPSIFTPQARYAHLSTVWDSSKLVVMGGQDIANQHINEINVFDLKEMAWVHGGPMNGPYDAYRAVAFCPLSNASNTTAFGSKETFDYFWNSPPQSDELQQQQQKQTEAVPPVCVYSNYNFSDLTRELQSFYPMKSAHVVEFCNHAAKMTGSLLPPGLRFPTGQLVGQYFVVSGTFLSSTKRGFQVWALNLTNLTWSHIDTSSNLSDGSWNRGLLSNQKYYVLGHGQRDLKDDYSYRRTNFDHIATIDLEAYGIYCLPSSTCSSEAQDLGLSMLNEPSITDLTIWTSDQQAIPINSIILAERWPGFAQLLEGQSTKSTAKATADTLQTQKKHLLFPESYAVTLAFLQYIYSDHLITAQQHQPQILCRLLILADMYRMNRLLELTTYALHQLLTISTASMVYETAALTFQSALQIRALRIMINAKRMLLGQQNPHSKEPSSATQHNTNSHQQLQHSLSSPTQQSYDQFHHQVEFSSFSAATPSSTSTSAGSLFSDEPSSPMSFALSAPFSQSYATFRRLQQQQMMPPSPMEKFNRYIPNSPAMKAPIISSKMSPSSSTSSPVATAANAKTARKQGYFDYSIGGKYLTAFQ</sequence>
<proteinExistence type="predicted"/>
<dbReference type="Proteomes" id="UP001304243">
    <property type="component" value="Unassembled WGS sequence"/>
</dbReference>
<evidence type="ECO:0000256" key="3">
    <source>
        <dbReference type="SAM" id="MobiDB-lite"/>
    </source>
</evidence>
<dbReference type="AlphaFoldDB" id="A0AAN7DQ03"/>
<dbReference type="GeneID" id="89955597"/>
<evidence type="ECO:0000313" key="6">
    <source>
        <dbReference type="Proteomes" id="UP001304243"/>
    </source>
</evidence>
<dbReference type="PANTHER" id="PTHR43503">
    <property type="entry name" value="MCG48959-RELATED"/>
    <property type="match status" value="1"/>
</dbReference>
<keyword evidence="2" id="KW-0677">Repeat</keyword>
<evidence type="ECO:0000256" key="2">
    <source>
        <dbReference type="ARBA" id="ARBA00022737"/>
    </source>
</evidence>
<protein>
    <recommendedName>
        <fullName evidence="4">BTB domain-containing protein</fullName>
    </recommendedName>
</protein>
<dbReference type="GO" id="GO:0005829">
    <property type="term" value="C:cytosol"/>
    <property type="evidence" value="ECO:0007669"/>
    <property type="project" value="TreeGrafter"/>
</dbReference>
<dbReference type="InterPro" id="IPR011333">
    <property type="entry name" value="SKP1/BTB/POZ_sf"/>
</dbReference>
<dbReference type="Gene3D" id="2.120.10.80">
    <property type="entry name" value="Kelch-type beta propeller"/>
    <property type="match status" value="1"/>
</dbReference>
<dbReference type="SUPFAM" id="SSF54695">
    <property type="entry name" value="POZ domain"/>
    <property type="match status" value="1"/>
</dbReference>
<dbReference type="RefSeq" id="XP_064687963.1">
    <property type="nucleotide sequence ID" value="XM_064831095.1"/>
</dbReference>
<feature type="region of interest" description="Disordered" evidence="3">
    <location>
        <begin position="596"/>
        <end position="629"/>
    </location>
</feature>
<gene>
    <name evidence="5" type="ORF">ATC70_011911</name>
</gene>
<dbReference type="GO" id="GO:0005739">
    <property type="term" value="C:mitochondrion"/>
    <property type="evidence" value="ECO:0007669"/>
    <property type="project" value="TreeGrafter"/>
</dbReference>
<evidence type="ECO:0000313" key="5">
    <source>
        <dbReference type="EMBL" id="KAK4521297.1"/>
    </source>
</evidence>
<feature type="compositionally biased region" description="Low complexity" evidence="3">
    <location>
        <begin position="614"/>
        <end position="629"/>
    </location>
</feature>
<organism evidence="5 6">
    <name type="scientific">Mucor velutinosus</name>
    <dbReference type="NCBI Taxonomy" id="708070"/>
    <lineage>
        <taxon>Eukaryota</taxon>
        <taxon>Fungi</taxon>
        <taxon>Fungi incertae sedis</taxon>
        <taxon>Mucoromycota</taxon>
        <taxon>Mucoromycotina</taxon>
        <taxon>Mucoromycetes</taxon>
        <taxon>Mucorales</taxon>
        <taxon>Mucorineae</taxon>
        <taxon>Mucoraceae</taxon>
        <taxon>Mucor</taxon>
    </lineage>
</organism>
<feature type="compositionally biased region" description="Polar residues" evidence="3">
    <location>
        <begin position="596"/>
        <end position="613"/>
    </location>
</feature>
<dbReference type="Gene3D" id="3.30.710.10">
    <property type="entry name" value="Potassium Channel Kv1.1, Chain A"/>
    <property type="match status" value="1"/>
</dbReference>
<accession>A0AAN7DQ03</accession>
<feature type="domain" description="BTB" evidence="4">
    <location>
        <begin position="440"/>
        <end position="556"/>
    </location>
</feature>